<dbReference type="PANTHER" id="PTHR24173:SF40">
    <property type="entry name" value="AGAP006757-PA"/>
    <property type="match status" value="1"/>
</dbReference>
<evidence type="ECO:0000256" key="1">
    <source>
        <dbReference type="ARBA" id="ARBA00022737"/>
    </source>
</evidence>
<evidence type="ECO:0000256" key="2">
    <source>
        <dbReference type="ARBA" id="ARBA00023043"/>
    </source>
</evidence>
<comment type="caution">
    <text evidence="4">The sequence shown here is derived from an EMBL/GenBank/DDBJ whole genome shotgun (WGS) entry which is preliminary data.</text>
</comment>
<dbReference type="SMART" id="SM00248">
    <property type="entry name" value="ANK"/>
    <property type="match status" value="6"/>
</dbReference>
<sequence>MEVVGGAASIINLVQAAGSLVKVAWKIYERLHDAPEELQDLVAQVNVVHEQLQLIRDALNSGHARLLPSHVQKLFEAALIDARGALDSLDAIIPTARDIEKFATRTRWALTIRKKAAKLTKRLRLVGKRLKVSMQIVTFQGTSQILSGIDGILVLSAKIEGSMHNAPLSSVMHITANSTTMTKKARPQRRLNTDPCSLGLVWAMFGVKGTYIATTRANHSESILSLQLTAPLLNLLLPYVLAVSLTAQTFPLAPWRNNFSIPGCAMARVVATNHPFMAACRRGDVVDVRNMLQSGQGRPSDTDERRWTPLAEAIACGSIGVINELTEHGADVNGAIGLKSTSPLQWAVWHKQLDVTRLLLAKGASQDHINMFGWNMMFFCWPRLRHGERCMIDFVNVLENDSYQDLDVPDSNGWTVLHRVSAFGHPEEVNALIRSGADVHQVALPLRWNAIHHAVFHGNFATFEALLPHFGKSVATTTDERGWTLLHIAASAGHGGIVRRLLMLGADPLAQSRSFNSHMPKTLYERRCTPQMVAAAQSAEREQHFLGALSDCSMCAAAAPLGADLMSAANSSTWAARWREMLAFLRKASINKRSLMLCGAMALVPILWGLLSMGRSRPLESA</sequence>
<evidence type="ECO:0000313" key="4">
    <source>
        <dbReference type="EMBL" id="KAK4549823.1"/>
    </source>
</evidence>
<dbReference type="Gene3D" id="1.25.40.20">
    <property type="entry name" value="Ankyrin repeat-containing domain"/>
    <property type="match status" value="2"/>
</dbReference>
<dbReference type="Pfam" id="PF12796">
    <property type="entry name" value="Ank_2"/>
    <property type="match status" value="2"/>
</dbReference>
<gene>
    <name evidence="4" type="ORF">LTR36_005124</name>
</gene>
<keyword evidence="2 3" id="KW-0040">ANK repeat</keyword>
<dbReference type="InterPro" id="IPR036770">
    <property type="entry name" value="Ankyrin_rpt-contain_sf"/>
</dbReference>
<evidence type="ECO:0000313" key="5">
    <source>
        <dbReference type="Proteomes" id="UP001324427"/>
    </source>
</evidence>
<keyword evidence="5" id="KW-1185">Reference proteome</keyword>
<dbReference type="EMBL" id="JAVFHQ010000003">
    <property type="protein sequence ID" value="KAK4549823.1"/>
    <property type="molecule type" value="Genomic_DNA"/>
</dbReference>
<dbReference type="PROSITE" id="PS50088">
    <property type="entry name" value="ANK_REPEAT"/>
    <property type="match status" value="3"/>
</dbReference>
<name>A0AAV9JXG5_9PEZI</name>
<feature type="repeat" description="ANK" evidence="3">
    <location>
        <begin position="412"/>
        <end position="444"/>
    </location>
</feature>
<accession>A0AAV9JXG5</accession>
<dbReference type="SUPFAM" id="SSF48403">
    <property type="entry name" value="Ankyrin repeat"/>
    <property type="match status" value="1"/>
</dbReference>
<reference evidence="4 5" key="1">
    <citation type="submission" date="2021-11" db="EMBL/GenBank/DDBJ databases">
        <title>Black yeast isolated from Biological Soil Crust.</title>
        <authorList>
            <person name="Kurbessoian T."/>
        </authorList>
    </citation>
    <scope>NUCLEOTIDE SEQUENCE [LARGE SCALE GENOMIC DNA]</scope>
    <source>
        <strain evidence="4 5">CCFEE 5522</strain>
    </source>
</reference>
<dbReference type="InterPro" id="IPR002110">
    <property type="entry name" value="Ankyrin_rpt"/>
</dbReference>
<keyword evidence="1" id="KW-0677">Repeat</keyword>
<evidence type="ECO:0000256" key="3">
    <source>
        <dbReference type="PROSITE-ProRule" id="PRU00023"/>
    </source>
</evidence>
<dbReference type="Proteomes" id="UP001324427">
    <property type="component" value="Unassembled WGS sequence"/>
</dbReference>
<dbReference type="PROSITE" id="PS50297">
    <property type="entry name" value="ANK_REP_REGION"/>
    <property type="match status" value="2"/>
</dbReference>
<organism evidence="4 5">
    <name type="scientific">Oleoguttula mirabilis</name>
    <dbReference type="NCBI Taxonomy" id="1507867"/>
    <lineage>
        <taxon>Eukaryota</taxon>
        <taxon>Fungi</taxon>
        <taxon>Dikarya</taxon>
        <taxon>Ascomycota</taxon>
        <taxon>Pezizomycotina</taxon>
        <taxon>Dothideomycetes</taxon>
        <taxon>Dothideomycetidae</taxon>
        <taxon>Mycosphaerellales</taxon>
        <taxon>Teratosphaeriaceae</taxon>
        <taxon>Oleoguttula</taxon>
    </lineage>
</organism>
<dbReference type="AlphaFoldDB" id="A0AAV9JXG5"/>
<dbReference type="PANTHER" id="PTHR24173">
    <property type="entry name" value="ANKYRIN REPEAT CONTAINING"/>
    <property type="match status" value="1"/>
</dbReference>
<proteinExistence type="predicted"/>
<protein>
    <submittedName>
        <fullName evidence="4">Uncharacterized protein</fullName>
    </submittedName>
</protein>
<feature type="repeat" description="ANK" evidence="3">
    <location>
        <begin position="481"/>
        <end position="513"/>
    </location>
</feature>
<feature type="repeat" description="ANK" evidence="3">
    <location>
        <begin position="339"/>
        <end position="371"/>
    </location>
</feature>